<sequence length="185" mass="20503">MTTIMIDAGHGPETAGKRSPDGVLREFSFNSAVAILVKQYLVMEGLTVVFSHKKQEDITLSERTKLANRLKVDAFVSIHANAFGNDWNNANGIETFVYPAASKESVTLASLMQKSLITACNRADRGVKKADFAVLRETRMPAVLIECGFMTHREEATLLMNKAYRVQCAKAIAFAITAWVYRGKR</sequence>
<evidence type="ECO:0000256" key="1">
    <source>
        <dbReference type="ARBA" id="ARBA00022801"/>
    </source>
</evidence>
<accession>A0A921FZD1</accession>
<evidence type="ECO:0000313" key="5">
    <source>
        <dbReference type="Proteomes" id="UP000698173"/>
    </source>
</evidence>
<reference evidence="4" key="1">
    <citation type="journal article" date="2021" name="PeerJ">
        <title>Extensive microbial diversity within the chicken gut microbiome revealed by metagenomics and culture.</title>
        <authorList>
            <person name="Gilroy R."/>
            <person name="Ravi A."/>
            <person name="Getino M."/>
            <person name="Pursley I."/>
            <person name="Horton D.L."/>
            <person name="Alikhan N.F."/>
            <person name="Baker D."/>
            <person name="Gharbi K."/>
            <person name="Hall N."/>
            <person name="Watson M."/>
            <person name="Adriaenssens E.M."/>
            <person name="Foster-Nyarko E."/>
            <person name="Jarju S."/>
            <person name="Secka A."/>
            <person name="Antonio M."/>
            <person name="Oren A."/>
            <person name="Chaudhuri R.R."/>
            <person name="La Ragione R."/>
            <person name="Hildebrand F."/>
            <person name="Pallen M.J."/>
        </authorList>
    </citation>
    <scope>NUCLEOTIDE SEQUENCE</scope>
    <source>
        <strain evidence="4">CHK171-7178</strain>
    </source>
</reference>
<dbReference type="EMBL" id="DYWT01000188">
    <property type="protein sequence ID" value="HJF32379.1"/>
    <property type="molecule type" value="Genomic_DNA"/>
</dbReference>
<dbReference type="AlphaFoldDB" id="A0A921FZD1"/>
<reference evidence="4" key="2">
    <citation type="submission" date="2021-09" db="EMBL/GenBank/DDBJ databases">
        <authorList>
            <person name="Gilroy R."/>
        </authorList>
    </citation>
    <scope>NUCLEOTIDE SEQUENCE</scope>
    <source>
        <strain evidence="4">CHK171-7178</strain>
    </source>
</reference>
<keyword evidence="1" id="KW-0378">Hydrolase</keyword>
<dbReference type="GO" id="GO:0030288">
    <property type="term" value="C:outer membrane-bounded periplasmic space"/>
    <property type="evidence" value="ECO:0007669"/>
    <property type="project" value="TreeGrafter"/>
</dbReference>
<dbReference type="InterPro" id="IPR050695">
    <property type="entry name" value="N-acetylmuramoyl_amidase_3"/>
</dbReference>
<dbReference type="SMART" id="SM00646">
    <property type="entry name" value="Ami_3"/>
    <property type="match status" value="1"/>
</dbReference>
<dbReference type="GO" id="GO:0009253">
    <property type="term" value="P:peptidoglycan catabolic process"/>
    <property type="evidence" value="ECO:0007669"/>
    <property type="project" value="InterPro"/>
</dbReference>
<dbReference type="InterPro" id="IPR002508">
    <property type="entry name" value="MurNAc-LAA_cat"/>
</dbReference>
<dbReference type="Proteomes" id="UP000698173">
    <property type="component" value="Unassembled WGS sequence"/>
</dbReference>
<dbReference type="Gene3D" id="3.40.630.40">
    <property type="entry name" value="Zn-dependent exopeptidases"/>
    <property type="match status" value="1"/>
</dbReference>
<comment type="caution">
    <text evidence="4">The sequence shown here is derived from an EMBL/GenBank/DDBJ whole genome shotgun (WGS) entry which is preliminary data.</text>
</comment>
<organism evidence="4 5">
    <name type="scientific">Sporosarcina psychrophila</name>
    <name type="common">Bacillus psychrophilus</name>
    <dbReference type="NCBI Taxonomy" id="1476"/>
    <lineage>
        <taxon>Bacteria</taxon>
        <taxon>Bacillati</taxon>
        <taxon>Bacillota</taxon>
        <taxon>Bacilli</taxon>
        <taxon>Bacillales</taxon>
        <taxon>Caryophanaceae</taxon>
        <taxon>Sporosarcina</taxon>
    </lineage>
</organism>
<dbReference type="SUPFAM" id="SSF53187">
    <property type="entry name" value="Zn-dependent exopeptidases"/>
    <property type="match status" value="1"/>
</dbReference>
<dbReference type="CDD" id="cd02696">
    <property type="entry name" value="MurNAc-LAA"/>
    <property type="match status" value="1"/>
</dbReference>
<feature type="region of interest" description="Disordered" evidence="2">
    <location>
        <begin position="1"/>
        <end position="20"/>
    </location>
</feature>
<feature type="domain" description="MurNAc-LAA" evidence="3">
    <location>
        <begin position="64"/>
        <end position="177"/>
    </location>
</feature>
<evidence type="ECO:0000259" key="3">
    <source>
        <dbReference type="SMART" id="SM00646"/>
    </source>
</evidence>
<protein>
    <submittedName>
        <fullName evidence="4">N-acetylmuramoyl-L-alanine amidase</fullName>
    </submittedName>
</protein>
<dbReference type="GO" id="GO:0008745">
    <property type="term" value="F:N-acetylmuramoyl-L-alanine amidase activity"/>
    <property type="evidence" value="ECO:0007669"/>
    <property type="project" value="InterPro"/>
</dbReference>
<proteinExistence type="predicted"/>
<dbReference type="PANTHER" id="PTHR30404:SF0">
    <property type="entry name" value="N-ACETYLMURAMOYL-L-ALANINE AMIDASE AMIC"/>
    <property type="match status" value="1"/>
</dbReference>
<gene>
    <name evidence="4" type="ORF">K8V56_11480</name>
</gene>
<dbReference type="Pfam" id="PF01520">
    <property type="entry name" value="Amidase_3"/>
    <property type="match status" value="1"/>
</dbReference>
<evidence type="ECO:0000256" key="2">
    <source>
        <dbReference type="SAM" id="MobiDB-lite"/>
    </source>
</evidence>
<evidence type="ECO:0000313" key="4">
    <source>
        <dbReference type="EMBL" id="HJF32379.1"/>
    </source>
</evidence>
<name>A0A921FZD1_SPOPS</name>
<dbReference type="PANTHER" id="PTHR30404">
    <property type="entry name" value="N-ACETYLMURAMOYL-L-ALANINE AMIDASE"/>
    <property type="match status" value="1"/>
</dbReference>